<feature type="compositionally biased region" description="Low complexity" evidence="1">
    <location>
        <begin position="74"/>
        <end position="83"/>
    </location>
</feature>
<feature type="region of interest" description="Disordered" evidence="1">
    <location>
        <begin position="73"/>
        <end position="109"/>
    </location>
</feature>
<feature type="compositionally biased region" description="Polar residues" evidence="1">
    <location>
        <begin position="405"/>
        <end position="414"/>
    </location>
</feature>
<feature type="compositionally biased region" description="Polar residues" evidence="1">
    <location>
        <begin position="95"/>
        <end position="109"/>
    </location>
</feature>
<dbReference type="Proteomes" id="UP000305067">
    <property type="component" value="Unassembled WGS sequence"/>
</dbReference>
<feature type="region of interest" description="Disordered" evidence="1">
    <location>
        <begin position="232"/>
        <end position="262"/>
    </location>
</feature>
<reference evidence="3 4" key="1">
    <citation type="journal article" date="2019" name="Nat. Ecol. Evol.">
        <title>Megaphylogeny resolves global patterns of mushroom evolution.</title>
        <authorList>
            <person name="Varga T."/>
            <person name="Krizsan K."/>
            <person name="Foldi C."/>
            <person name="Dima B."/>
            <person name="Sanchez-Garcia M."/>
            <person name="Sanchez-Ramirez S."/>
            <person name="Szollosi G.J."/>
            <person name="Szarkandi J.G."/>
            <person name="Papp V."/>
            <person name="Albert L."/>
            <person name="Andreopoulos W."/>
            <person name="Angelini C."/>
            <person name="Antonin V."/>
            <person name="Barry K.W."/>
            <person name="Bougher N.L."/>
            <person name="Buchanan P."/>
            <person name="Buyck B."/>
            <person name="Bense V."/>
            <person name="Catcheside P."/>
            <person name="Chovatia M."/>
            <person name="Cooper J."/>
            <person name="Damon W."/>
            <person name="Desjardin D."/>
            <person name="Finy P."/>
            <person name="Geml J."/>
            <person name="Haridas S."/>
            <person name="Hughes K."/>
            <person name="Justo A."/>
            <person name="Karasinski D."/>
            <person name="Kautmanova I."/>
            <person name="Kiss B."/>
            <person name="Kocsube S."/>
            <person name="Kotiranta H."/>
            <person name="LaButti K.M."/>
            <person name="Lechner B.E."/>
            <person name="Liimatainen K."/>
            <person name="Lipzen A."/>
            <person name="Lukacs Z."/>
            <person name="Mihaltcheva S."/>
            <person name="Morgado L.N."/>
            <person name="Niskanen T."/>
            <person name="Noordeloos M.E."/>
            <person name="Ohm R.A."/>
            <person name="Ortiz-Santana B."/>
            <person name="Ovrebo C."/>
            <person name="Racz N."/>
            <person name="Riley R."/>
            <person name="Savchenko A."/>
            <person name="Shiryaev A."/>
            <person name="Soop K."/>
            <person name="Spirin V."/>
            <person name="Szebenyi C."/>
            <person name="Tomsovsky M."/>
            <person name="Tulloss R.E."/>
            <person name="Uehling J."/>
            <person name="Grigoriev I.V."/>
            <person name="Vagvolgyi C."/>
            <person name="Papp T."/>
            <person name="Martin F.M."/>
            <person name="Miettinen O."/>
            <person name="Hibbett D.S."/>
            <person name="Nagy L.G."/>
        </authorList>
    </citation>
    <scope>NUCLEOTIDE SEQUENCE [LARGE SCALE GENOMIC DNA]</scope>
    <source>
        <strain evidence="3 4">CBS 309.79</strain>
    </source>
</reference>
<keyword evidence="2" id="KW-0472">Membrane</keyword>
<feature type="region of interest" description="Disordered" evidence="1">
    <location>
        <begin position="1"/>
        <end position="22"/>
    </location>
</feature>
<evidence type="ECO:0008006" key="5">
    <source>
        <dbReference type="Google" id="ProtNLM"/>
    </source>
</evidence>
<protein>
    <recommendedName>
        <fullName evidence="5">Mid2 domain-containing protein</fullName>
    </recommendedName>
</protein>
<feature type="region of interest" description="Disordered" evidence="1">
    <location>
        <begin position="385"/>
        <end position="434"/>
    </location>
</feature>
<dbReference type="EMBL" id="ML178819">
    <property type="protein sequence ID" value="TFL03923.1"/>
    <property type="molecule type" value="Genomic_DNA"/>
</dbReference>
<keyword evidence="2" id="KW-1133">Transmembrane helix</keyword>
<name>A0A5C3QPL4_9AGAR</name>
<keyword evidence="2" id="KW-0812">Transmembrane</keyword>
<feature type="compositionally biased region" description="Basic and acidic residues" evidence="1">
    <location>
        <begin position="385"/>
        <end position="398"/>
    </location>
</feature>
<keyword evidence="4" id="KW-1185">Reference proteome</keyword>
<feature type="transmembrane region" description="Helical" evidence="2">
    <location>
        <begin position="116"/>
        <end position="138"/>
    </location>
</feature>
<feature type="region of interest" description="Disordered" evidence="1">
    <location>
        <begin position="321"/>
        <end position="371"/>
    </location>
</feature>
<proteinExistence type="predicted"/>
<accession>A0A5C3QPL4</accession>
<organism evidence="3 4">
    <name type="scientific">Pterulicium gracile</name>
    <dbReference type="NCBI Taxonomy" id="1884261"/>
    <lineage>
        <taxon>Eukaryota</taxon>
        <taxon>Fungi</taxon>
        <taxon>Dikarya</taxon>
        <taxon>Basidiomycota</taxon>
        <taxon>Agaricomycotina</taxon>
        <taxon>Agaricomycetes</taxon>
        <taxon>Agaricomycetidae</taxon>
        <taxon>Agaricales</taxon>
        <taxon>Pleurotineae</taxon>
        <taxon>Pterulaceae</taxon>
        <taxon>Pterulicium</taxon>
    </lineage>
</organism>
<feature type="region of interest" description="Disordered" evidence="1">
    <location>
        <begin position="147"/>
        <end position="173"/>
    </location>
</feature>
<gene>
    <name evidence="3" type="ORF">BDV98DRAFT_563268</name>
</gene>
<evidence type="ECO:0000256" key="2">
    <source>
        <dbReference type="SAM" id="Phobius"/>
    </source>
</evidence>
<dbReference type="OrthoDB" id="2670057at2759"/>
<dbReference type="AlphaFoldDB" id="A0A5C3QPL4"/>
<evidence type="ECO:0000256" key="1">
    <source>
        <dbReference type="SAM" id="MobiDB-lite"/>
    </source>
</evidence>
<evidence type="ECO:0000313" key="3">
    <source>
        <dbReference type="EMBL" id="TFL03923.1"/>
    </source>
</evidence>
<sequence length="434" mass="46557">MVHRRRHTILNRQTPPAPADPAGGLVLDDTPVNADGISGTKVVGDQDAAAVNTDIQFDDSAVTTAPHIAPDLASVTPTVTDSPPSIPTPTPSLAPETNASEQSGASSQSNISMGTVLGACIGALAGALILIFLAVWWYRKSGKALKRQKRHWHGGERNRSVSGNENWNKLQSGDEDRWAGMMTEDPKAKEMLTRSPSEKLSLFKKDSVKSVSTTTHLPPILTIDHPFASPHNMPNSNGAAPMPQPKDGNASWHDGDSTTDSFAAFRPNIQDRSMSPTVNSALRTPTVTSANTHRWESAEVVHYDHQDDTADDAAAHVNPFFSSRDRDYMTRAKSTSKKPSQPDNPFISVGEAGEEASHGSHQHLSVASDVSSDRAIRSLVAMLDDTVRPPNDGRDDISLRPPSTIPSIYSTNGINGPDDDVTGSFPSPPNNARH</sequence>
<feature type="compositionally biased region" description="Polar residues" evidence="1">
    <location>
        <begin position="160"/>
        <end position="171"/>
    </location>
</feature>
<evidence type="ECO:0000313" key="4">
    <source>
        <dbReference type="Proteomes" id="UP000305067"/>
    </source>
</evidence>